<dbReference type="EMBL" id="FKLO01000043">
    <property type="protein sequence ID" value="SAM63891.1"/>
    <property type="molecule type" value="Genomic_DNA"/>
</dbReference>
<protein>
    <recommendedName>
        <fullName evidence="3">Phage protein</fullName>
    </recommendedName>
</protein>
<evidence type="ECO:0000313" key="1">
    <source>
        <dbReference type="EMBL" id="SAM63891.1"/>
    </source>
</evidence>
<dbReference type="Proteomes" id="UP000190837">
    <property type="component" value="Unassembled WGS sequence"/>
</dbReference>
<accession>A0A1C3H479</accession>
<reference evidence="2" key="1">
    <citation type="submission" date="2016-04" db="EMBL/GenBank/DDBJ databases">
        <authorList>
            <person name="Tagini F."/>
        </authorList>
    </citation>
    <scope>NUCLEOTIDE SEQUENCE [LARGE SCALE GENOMIC DNA]</scope>
    <source>
        <strain evidence="2">CHUV0807</strain>
    </source>
</reference>
<dbReference type="RefSeq" id="WP_079540431.1">
    <property type="nucleotide sequence ID" value="NZ_FKLO01000043.1"/>
</dbReference>
<dbReference type="InterPro" id="IPR056912">
    <property type="entry name" value="Phage_JBD30_tail_term-like"/>
</dbReference>
<organism evidence="1 2">
    <name type="scientific">Cardiobacterium hominis</name>
    <dbReference type="NCBI Taxonomy" id="2718"/>
    <lineage>
        <taxon>Bacteria</taxon>
        <taxon>Pseudomonadati</taxon>
        <taxon>Pseudomonadota</taxon>
        <taxon>Gammaproteobacteria</taxon>
        <taxon>Cardiobacteriales</taxon>
        <taxon>Cardiobacteriaceae</taxon>
        <taxon>Cardiobacterium</taxon>
    </lineage>
</organism>
<gene>
    <name evidence="1" type="ORF">CHUV0807_1177</name>
</gene>
<name>A0A1C3H479_9GAMM</name>
<dbReference type="AlphaFoldDB" id="A0A1C3H479"/>
<evidence type="ECO:0008006" key="3">
    <source>
        <dbReference type="Google" id="ProtNLM"/>
    </source>
</evidence>
<dbReference type="Pfam" id="PF23840">
    <property type="entry name" value="Phage_tail_terminator"/>
    <property type="match status" value="1"/>
</dbReference>
<proteinExistence type="predicted"/>
<evidence type="ECO:0000313" key="2">
    <source>
        <dbReference type="Proteomes" id="UP000190837"/>
    </source>
</evidence>
<sequence>MPTSAFDVNAAYAPIAARLKTVNGVRAVCGANDLAQVVNGKTTGTDGYVYLIFDGIAPKSDAGNGRHQLITVTYSIIIASQNYQRDGMPDGVGKLIGGVMQAMAGFAPLDDDPRARQTLQMVPGERAVYAYGLSLYPLKYQLNLNFQSKE</sequence>